<feature type="compositionally biased region" description="Polar residues" evidence="1">
    <location>
        <begin position="400"/>
        <end position="411"/>
    </location>
</feature>
<feature type="region of interest" description="Disordered" evidence="1">
    <location>
        <begin position="39"/>
        <end position="100"/>
    </location>
</feature>
<feature type="region of interest" description="Disordered" evidence="1">
    <location>
        <begin position="134"/>
        <end position="218"/>
    </location>
</feature>
<feature type="compositionally biased region" description="Polar residues" evidence="1">
    <location>
        <begin position="206"/>
        <end position="218"/>
    </location>
</feature>
<reference evidence="2 3" key="1">
    <citation type="submission" date="2014-04" db="EMBL/GenBank/DDBJ databases">
        <authorList>
            <consortium name="DOE Joint Genome Institute"/>
            <person name="Kuo A."/>
            <person name="Tarkka M."/>
            <person name="Buscot F."/>
            <person name="Kohler A."/>
            <person name="Nagy L.G."/>
            <person name="Floudas D."/>
            <person name="Copeland A."/>
            <person name="Barry K.W."/>
            <person name="Cichocki N."/>
            <person name="Veneault-Fourrey C."/>
            <person name="LaButti K."/>
            <person name="Lindquist E.A."/>
            <person name="Lipzen A."/>
            <person name="Lundell T."/>
            <person name="Morin E."/>
            <person name="Murat C."/>
            <person name="Sun H."/>
            <person name="Tunlid A."/>
            <person name="Henrissat B."/>
            <person name="Grigoriev I.V."/>
            <person name="Hibbett D.S."/>
            <person name="Martin F."/>
            <person name="Nordberg H.P."/>
            <person name="Cantor M.N."/>
            <person name="Hua S.X."/>
        </authorList>
    </citation>
    <scope>NUCLEOTIDE SEQUENCE [LARGE SCALE GENOMIC DNA]</scope>
    <source>
        <strain evidence="2 3">F 1598</strain>
    </source>
</reference>
<evidence type="ECO:0000256" key="1">
    <source>
        <dbReference type="SAM" id="MobiDB-lite"/>
    </source>
</evidence>
<feature type="compositionally biased region" description="Basic and acidic residues" evidence="1">
    <location>
        <begin position="134"/>
        <end position="155"/>
    </location>
</feature>
<dbReference type="InParanoid" id="A0A0C3AY41"/>
<reference evidence="3" key="2">
    <citation type="submission" date="2015-01" db="EMBL/GenBank/DDBJ databases">
        <title>Evolutionary Origins and Diversification of the Mycorrhizal Mutualists.</title>
        <authorList>
            <consortium name="DOE Joint Genome Institute"/>
            <consortium name="Mycorrhizal Genomics Consortium"/>
            <person name="Kohler A."/>
            <person name="Kuo A."/>
            <person name="Nagy L.G."/>
            <person name="Floudas D."/>
            <person name="Copeland A."/>
            <person name="Barry K.W."/>
            <person name="Cichocki N."/>
            <person name="Veneault-Fourrey C."/>
            <person name="LaButti K."/>
            <person name="Lindquist E.A."/>
            <person name="Lipzen A."/>
            <person name="Lundell T."/>
            <person name="Morin E."/>
            <person name="Murat C."/>
            <person name="Riley R."/>
            <person name="Ohm R."/>
            <person name="Sun H."/>
            <person name="Tunlid A."/>
            <person name="Henrissat B."/>
            <person name="Grigoriev I.V."/>
            <person name="Hibbett D.S."/>
            <person name="Martin F."/>
        </authorList>
    </citation>
    <scope>NUCLEOTIDE SEQUENCE [LARGE SCALE GENOMIC DNA]</scope>
    <source>
        <strain evidence="3">F 1598</strain>
    </source>
</reference>
<dbReference type="EMBL" id="KN833013">
    <property type="protein sequence ID" value="KIM78933.1"/>
    <property type="molecule type" value="Genomic_DNA"/>
</dbReference>
<feature type="compositionally biased region" description="Polar residues" evidence="1">
    <location>
        <begin position="651"/>
        <end position="662"/>
    </location>
</feature>
<feature type="compositionally biased region" description="Polar residues" evidence="1">
    <location>
        <begin position="692"/>
        <end position="714"/>
    </location>
</feature>
<feature type="region of interest" description="Disordered" evidence="1">
    <location>
        <begin position="961"/>
        <end position="993"/>
    </location>
</feature>
<feature type="compositionally biased region" description="Polar residues" evidence="1">
    <location>
        <begin position="158"/>
        <end position="172"/>
    </location>
</feature>
<protein>
    <submittedName>
        <fullName evidence="2">Uncharacterized protein</fullName>
    </submittedName>
</protein>
<feature type="region of interest" description="Disordered" evidence="1">
    <location>
        <begin position="602"/>
        <end position="888"/>
    </location>
</feature>
<sequence length="1032" mass="113855">MMAAATAYHLPRPTSGLSALYPRGGLADLDFKDTRYPMRASSAGSRGSAIPNGLHDLSGWDNTNETARMDNSDRPRLNGRSETGAKEREESESQEQSQPGIINGMVSGVQQAQPSRLESVVQYALPTDTTRRVVERYSMDENRDDILSPESDRPFLQDSPQEESITASQHQQGVGRAISPERPTSILPASPRHPSLLPVPGAGPSNRESTYTPVGSSSVSPLYNSAAVAGLVAVPLSSNPRAYAQQPTYVTPSSAPNPLQPVYLPNPPPPQEEVCVECAMRDQDMADVDVTSPGVWERESDALYDDLVRREQEEEQEDVISSESYKSNRPRAKRGRLSESNLKVWLTMNPREPQARQQTLQLYLRTQRALLEAETLAHARAMQESRQLDSRMRDTYSQLRRSQYDMGSSGATPDETGGVRIRSPSGMSGLGPHGHSHSREVTLLENGLIVEQVDVRKEEREERERRRKEEKRERSRARKSSRSSVYSVRSLAAPVTDSGFGLQPHTRYSAPNVTRPTSVTTTYDRPPSFPRAYSQASFSDVHSLGSGSPRQRFFGFRNLSSGWRSRDSLAPSGMSGSMVDMHVALQREGYEQRVQSPIDLASNAPSLQQNQAWRTEEPSQMKLEEVPKKKKKGLAKIWNTLTGSKSKGSSQAGSFNDQTQSFDRADDDLPLAPPPPLSYLVERGPGEHNTPVPRQSTISLPSTASPKNVLSSPAVSPGTPPSSLLPSPASSRPSNADPEIVGEKKTLNWNQDEEERADPLAEEGSKLFASSKSLHQITSEPDIRQSQLESPSSPSNLPAPQPVPTIRPASMLLREKSLPPLPHEINLHPPADQPDSQPRTVYPYDHSQIPAGASPPVQDFSAPRAPYHTEDTRRQSFGGITSRPNYTAQTLPSRGMYAQELKAPATSYNEFGGSRRSLGYMEHIQEKQHTIPYTPSKRKSKFGLATLLGRKSQVYERDLLASQDSPVSRRSTSDARDDVTYNGSFATSGSRHSITPRMSVISRKVEGLVEQDPTFVAYRYPSSDQQTVDLLR</sequence>
<feature type="compositionally biased region" description="Basic and acidic residues" evidence="1">
    <location>
        <begin position="453"/>
        <end position="464"/>
    </location>
</feature>
<dbReference type="STRING" id="765440.A0A0C3AY41"/>
<dbReference type="OrthoDB" id="28208at2759"/>
<gene>
    <name evidence="2" type="ORF">PILCRDRAFT_580604</name>
</gene>
<feature type="compositionally biased region" description="Basic and acidic residues" evidence="1">
    <location>
        <begin position="614"/>
        <end position="627"/>
    </location>
</feature>
<feature type="compositionally biased region" description="Low complexity" evidence="1">
    <location>
        <begin position="39"/>
        <end position="49"/>
    </location>
</feature>
<keyword evidence="3" id="KW-1185">Reference proteome</keyword>
<feature type="region of interest" description="Disordered" evidence="1">
    <location>
        <begin position="313"/>
        <end position="334"/>
    </location>
</feature>
<feature type="compositionally biased region" description="Polar residues" evidence="1">
    <location>
        <begin position="768"/>
        <end position="796"/>
    </location>
</feature>
<proteinExistence type="predicted"/>
<feature type="compositionally biased region" description="Polar residues" evidence="1">
    <location>
        <begin position="878"/>
        <end position="888"/>
    </location>
</feature>
<organism evidence="2 3">
    <name type="scientific">Piloderma croceum (strain F 1598)</name>
    <dbReference type="NCBI Taxonomy" id="765440"/>
    <lineage>
        <taxon>Eukaryota</taxon>
        <taxon>Fungi</taxon>
        <taxon>Dikarya</taxon>
        <taxon>Basidiomycota</taxon>
        <taxon>Agaricomycotina</taxon>
        <taxon>Agaricomycetes</taxon>
        <taxon>Agaricomycetidae</taxon>
        <taxon>Atheliales</taxon>
        <taxon>Atheliaceae</taxon>
        <taxon>Piloderma</taxon>
    </lineage>
</organism>
<feature type="region of interest" description="Disordered" evidence="1">
    <location>
        <begin position="400"/>
        <end position="526"/>
    </location>
</feature>
<dbReference type="HOGENOM" id="CLU_011217_0_0_1"/>
<name>A0A0C3AY41_PILCF</name>
<feature type="compositionally biased region" description="Basic residues" evidence="1">
    <location>
        <begin position="465"/>
        <end position="481"/>
    </location>
</feature>
<feature type="compositionally biased region" description="Polar residues" evidence="1">
    <location>
        <begin position="981"/>
        <end position="993"/>
    </location>
</feature>
<feature type="compositionally biased region" description="Polar residues" evidence="1">
    <location>
        <begin position="603"/>
        <end position="613"/>
    </location>
</feature>
<accession>A0A0C3AY41</accession>
<feature type="compositionally biased region" description="Low complexity" evidence="1">
    <location>
        <begin position="721"/>
        <end position="738"/>
    </location>
</feature>
<feature type="compositionally biased region" description="Basic and acidic residues" evidence="1">
    <location>
        <begin position="67"/>
        <end position="76"/>
    </location>
</feature>
<evidence type="ECO:0000313" key="3">
    <source>
        <dbReference type="Proteomes" id="UP000054166"/>
    </source>
</evidence>
<evidence type="ECO:0000313" key="2">
    <source>
        <dbReference type="EMBL" id="KIM78933.1"/>
    </source>
</evidence>
<dbReference type="Proteomes" id="UP000054166">
    <property type="component" value="Unassembled WGS sequence"/>
</dbReference>
<dbReference type="AlphaFoldDB" id="A0A0C3AY41"/>
<feature type="compositionally biased region" description="Polar residues" evidence="1">
    <location>
        <begin position="509"/>
        <end position="523"/>
    </location>
</feature>